<feature type="transmembrane region" description="Helical" evidence="6">
    <location>
        <begin position="12"/>
        <end position="30"/>
    </location>
</feature>
<comment type="subcellular location">
    <subcellularLocation>
        <location evidence="1">Cell membrane</location>
        <topology evidence="1">Multi-pass membrane protein</topology>
    </subcellularLocation>
</comment>
<protein>
    <submittedName>
        <fullName evidence="8">Uncharacterized membrane-anchored protein YitT, contains DUF161 and DUF2179 domains</fullName>
    </submittedName>
</protein>
<dbReference type="Pfam" id="PF10035">
    <property type="entry name" value="DUF2179"/>
    <property type="match status" value="1"/>
</dbReference>
<evidence type="ECO:0000256" key="4">
    <source>
        <dbReference type="ARBA" id="ARBA00022989"/>
    </source>
</evidence>
<feature type="transmembrane region" description="Helical" evidence="6">
    <location>
        <begin position="112"/>
        <end position="131"/>
    </location>
</feature>
<feature type="domain" description="DUF2179" evidence="7">
    <location>
        <begin position="227"/>
        <end position="281"/>
    </location>
</feature>
<dbReference type="GO" id="GO:0005886">
    <property type="term" value="C:plasma membrane"/>
    <property type="evidence" value="ECO:0007669"/>
    <property type="project" value="UniProtKB-SubCell"/>
</dbReference>
<gene>
    <name evidence="8" type="ORF">SAMN02910414_01006</name>
</gene>
<dbReference type="OrthoDB" id="3180973at2"/>
<keyword evidence="4 6" id="KW-1133">Transmembrane helix</keyword>
<evidence type="ECO:0000256" key="3">
    <source>
        <dbReference type="ARBA" id="ARBA00022692"/>
    </source>
</evidence>
<dbReference type="InterPro" id="IPR015867">
    <property type="entry name" value="N-reg_PII/ATP_PRibTrfase_C"/>
</dbReference>
<evidence type="ECO:0000313" key="8">
    <source>
        <dbReference type="EMBL" id="SDY20516.1"/>
    </source>
</evidence>
<evidence type="ECO:0000256" key="5">
    <source>
        <dbReference type="ARBA" id="ARBA00023136"/>
    </source>
</evidence>
<feature type="transmembrane region" description="Helical" evidence="6">
    <location>
        <begin position="162"/>
        <end position="185"/>
    </location>
</feature>
<dbReference type="Proteomes" id="UP000183918">
    <property type="component" value="Unassembled WGS sequence"/>
</dbReference>
<evidence type="ECO:0000313" key="9">
    <source>
        <dbReference type="Proteomes" id="UP000183918"/>
    </source>
</evidence>
<keyword evidence="5 6" id="KW-0472">Membrane</keyword>
<dbReference type="EMBL" id="FNPG01000010">
    <property type="protein sequence ID" value="SDY20516.1"/>
    <property type="molecule type" value="Genomic_DNA"/>
</dbReference>
<keyword evidence="9" id="KW-1185">Reference proteome</keyword>
<dbReference type="Pfam" id="PF02588">
    <property type="entry name" value="YitT_membrane"/>
    <property type="match status" value="1"/>
</dbReference>
<dbReference type="RefSeq" id="WP_074716711.1">
    <property type="nucleotide sequence ID" value="NZ_FNPG01000010.1"/>
</dbReference>
<dbReference type="InterPro" id="IPR003740">
    <property type="entry name" value="YitT"/>
</dbReference>
<name>A0A1H3HYH3_9FIRM</name>
<evidence type="ECO:0000256" key="2">
    <source>
        <dbReference type="ARBA" id="ARBA00022475"/>
    </source>
</evidence>
<dbReference type="CDD" id="cd16380">
    <property type="entry name" value="YitT_C"/>
    <property type="match status" value="1"/>
</dbReference>
<keyword evidence="3 6" id="KW-0812">Transmembrane</keyword>
<organism evidence="8 9">
    <name type="scientific">Lachnobacterium bovis DSM 14045</name>
    <dbReference type="NCBI Taxonomy" id="1122142"/>
    <lineage>
        <taxon>Bacteria</taxon>
        <taxon>Bacillati</taxon>
        <taxon>Bacillota</taxon>
        <taxon>Clostridia</taxon>
        <taxon>Lachnospirales</taxon>
        <taxon>Lachnospiraceae</taxon>
        <taxon>Lachnobacterium</taxon>
    </lineage>
</organism>
<evidence type="ECO:0000256" key="1">
    <source>
        <dbReference type="ARBA" id="ARBA00004651"/>
    </source>
</evidence>
<dbReference type="InterPro" id="IPR051461">
    <property type="entry name" value="UPF0750_membrane"/>
</dbReference>
<accession>A0A1H3HYH3</accession>
<evidence type="ECO:0000256" key="6">
    <source>
        <dbReference type="SAM" id="Phobius"/>
    </source>
</evidence>
<evidence type="ECO:0000259" key="7">
    <source>
        <dbReference type="Pfam" id="PF10035"/>
    </source>
</evidence>
<keyword evidence="2" id="KW-1003">Cell membrane</keyword>
<sequence>MKFKYKDIVKDYCLIAIGTCLVAMAYAWIYDPIHLVDGGFTGLAIVIKDVSKKIIKGGIPLWVTNIGLNAPVFIAAYIVMGKRFIGRTFFGTVMLSFWLGLLPSVNIPKGDYVIAAIFGGLLAGAGLGLTFKSKATTGGTDMVAALIHKKIKHYSVAQIMQFVDFIIIGIGLMIFGLRSTLYAIIAITIASRTSDTILEGFKFSKAAYIITDKYDEIAETLLETLDRGVTGLEARGMYTGDEKCVLYCVVSKKEIVNLKEIVVRIDPKAFVIVSDVREVLGEGFQEYTKEHKEVKNNA</sequence>
<dbReference type="InterPro" id="IPR019264">
    <property type="entry name" value="DUF2179"/>
</dbReference>
<dbReference type="PIRSF" id="PIRSF006483">
    <property type="entry name" value="Membrane_protein_YitT"/>
    <property type="match status" value="1"/>
</dbReference>
<reference evidence="8 9" key="1">
    <citation type="submission" date="2016-10" db="EMBL/GenBank/DDBJ databases">
        <authorList>
            <person name="de Groot N.N."/>
        </authorList>
    </citation>
    <scope>NUCLEOTIDE SEQUENCE [LARGE SCALE GENOMIC DNA]</scope>
    <source>
        <strain evidence="8 9">DSM 14045</strain>
    </source>
</reference>
<feature type="transmembrane region" description="Helical" evidence="6">
    <location>
        <begin position="87"/>
        <end position="106"/>
    </location>
</feature>
<dbReference type="PANTHER" id="PTHR33545">
    <property type="entry name" value="UPF0750 MEMBRANE PROTEIN YITT-RELATED"/>
    <property type="match status" value="1"/>
</dbReference>
<dbReference type="eggNOG" id="COG1284">
    <property type="taxonomic scope" value="Bacteria"/>
</dbReference>
<feature type="transmembrane region" description="Helical" evidence="6">
    <location>
        <begin position="59"/>
        <end position="80"/>
    </location>
</feature>
<dbReference type="PANTHER" id="PTHR33545:SF5">
    <property type="entry name" value="UPF0750 MEMBRANE PROTEIN YITT"/>
    <property type="match status" value="1"/>
</dbReference>
<proteinExistence type="predicted"/>
<dbReference type="Gene3D" id="3.30.70.120">
    <property type="match status" value="1"/>
</dbReference>
<dbReference type="STRING" id="1122142.SAMN02910414_01006"/>
<dbReference type="AlphaFoldDB" id="A0A1H3HYH3"/>